<keyword evidence="1" id="KW-0472">Membrane</keyword>
<protein>
    <submittedName>
        <fullName evidence="2">Phosphatidate cytidylyltransferase</fullName>
        <ecNumber evidence="2">2.7.7.41</ecNumber>
    </submittedName>
</protein>
<keyword evidence="3" id="KW-1185">Reference proteome</keyword>
<feature type="transmembrane region" description="Helical" evidence="1">
    <location>
        <begin position="155"/>
        <end position="175"/>
    </location>
</feature>
<evidence type="ECO:0000313" key="2">
    <source>
        <dbReference type="EMBL" id="MFB9258715.1"/>
    </source>
</evidence>
<feature type="transmembrane region" description="Helical" evidence="1">
    <location>
        <begin position="51"/>
        <end position="76"/>
    </location>
</feature>
<keyword evidence="2" id="KW-0808">Transferase</keyword>
<keyword evidence="2" id="KW-0548">Nucleotidyltransferase</keyword>
<dbReference type="EMBL" id="JBHMDY010000002">
    <property type="protein sequence ID" value="MFB9258715.1"/>
    <property type="molecule type" value="Genomic_DNA"/>
</dbReference>
<sequence>MTIGLLDEKALALMAGVLGVLVIATVVSWLLGRKLGETPLVVNLKQRVAAWWPMAGVIAVALALGETATVLLFLLVSLMALREFITISPTGRGDHKVLVWLVFIIPAVHYWFLWEHWYGMFTVFIPVYAFLFLPTRNALVGSTDNFLQRAASIQWALMVCVYAISYAPALLQLPVAMESGRAAADGSAIGSGGAVGAHLLLFLLLVVQGSDVFQYIWGKTLGKHPVAPTVSPNKTWEGLVGGVLTATALGAALWWITPFTPLQAAALAFVSCVMGFAGGLVMSAIKRDRGIKDFDSVIPGHGGIMDRLDSLAFSAPVFFHLVRFFFTGA</sequence>
<dbReference type="Proteomes" id="UP001589700">
    <property type="component" value="Unassembled WGS sequence"/>
</dbReference>
<keyword evidence="1" id="KW-1133">Transmembrane helix</keyword>
<name>A0ABV5JP30_9ACTN</name>
<feature type="transmembrane region" description="Helical" evidence="1">
    <location>
        <begin position="238"/>
        <end position="256"/>
    </location>
</feature>
<evidence type="ECO:0000313" key="3">
    <source>
        <dbReference type="Proteomes" id="UP001589700"/>
    </source>
</evidence>
<keyword evidence="1" id="KW-0812">Transmembrane</keyword>
<organism evidence="2 3">
    <name type="scientific">Dietzia aerolata</name>
    <dbReference type="NCBI Taxonomy" id="595984"/>
    <lineage>
        <taxon>Bacteria</taxon>
        <taxon>Bacillati</taxon>
        <taxon>Actinomycetota</taxon>
        <taxon>Actinomycetes</taxon>
        <taxon>Mycobacteriales</taxon>
        <taxon>Dietziaceae</taxon>
        <taxon>Dietzia</taxon>
    </lineage>
</organism>
<dbReference type="Pfam" id="PF01148">
    <property type="entry name" value="CTP_transf_1"/>
    <property type="match status" value="1"/>
</dbReference>
<dbReference type="EC" id="2.7.7.41" evidence="2"/>
<gene>
    <name evidence="2" type="ORF">ACFFVD_02765</name>
</gene>
<accession>A0ABV5JP30</accession>
<feature type="transmembrane region" description="Helical" evidence="1">
    <location>
        <begin position="262"/>
        <end position="285"/>
    </location>
</feature>
<comment type="caution">
    <text evidence="2">The sequence shown here is derived from an EMBL/GenBank/DDBJ whole genome shotgun (WGS) entry which is preliminary data.</text>
</comment>
<feature type="transmembrane region" description="Helical" evidence="1">
    <location>
        <begin position="97"/>
        <end position="112"/>
    </location>
</feature>
<feature type="transmembrane region" description="Helical" evidence="1">
    <location>
        <begin position="118"/>
        <end position="134"/>
    </location>
</feature>
<feature type="transmembrane region" description="Helical" evidence="1">
    <location>
        <begin position="12"/>
        <end position="31"/>
    </location>
</feature>
<dbReference type="GO" id="GO:0004605">
    <property type="term" value="F:phosphatidate cytidylyltransferase activity"/>
    <property type="evidence" value="ECO:0007669"/>
    <property type="project" value="UniProtKB-EC"/>
</dbReference>
<feature type="transmembrane region" description="Helical" evidence="1">
    <location>
        <begin position="195"/>
        <end position="217"/>
    </location>
</feature>
<proteinExistence type="predicted"/>
<dbReference type="PANTHER" id="PTHR43535">
    <property type="entry name" value="PHOSPHATIDATE CYTIDYLYLTRANSFERASE"/>
    <property type="match status" value="1"/>
</dbReference>
<dbReference type="RefSeq" id="WP_182632480.1">
    <property type="nucleotide sequence ID" value="NZ_JAALDM010000148.1"/>
</dbReference>
<dbReference type="PANTHER" id="PTHR43535:SF1">
    <property type="entry name" value="PHOSPHATIDATE CYTIDYLYLTRANSFERASE"/>
    <property type="match status" value="1"/>
</dbReference>
<evidence type="ECO:0000256" key="1">
    <source>
        <dbReference type="SAM" id="Phobius"/>
    </source>
</evidence>
<reference evidence="2 3" key="1">
    <citation type="submission" date="2024-09" db="EMBL/GenBank/DDBJ databases">
        <authorList>
            <person name="Sun Q."/>
            <person name="Mori K."/>
        </authorList>
    </citation>
    <scope>NUCLEOTIDE SEQUENCE [LARGE SCALE GENOMIC DNA]</scope>
    <source>
        <strain evidence="2 3">CCM 7659</strain>
    </source>
</reference>